<sequence>MRPRVALAAAGALAVVAALGACSKNTGSTGGTNDNVKAQQGGIGTAADSKGPAKPVAGAKKGGTITLIQDADFEHLDPQRIYVNNAQVFAKLFSRQLTGYVDDPKTGKSTLVGDLATDTGKDTSGGKCTSWQFTLKDGLKYQDGSPITAADVAYGVARSFSPDLADGPHYIQQWLAGSIDYNKTYKGPYNGGAAMPPGVTVDGNKITFKFAKAHCDMPYAASWGTTAPLPKAKDTKTKLDSKPFSSGPYQFDTYNRDSKIVLTRNKYWDPNSDPIRHDYPDKFVVTMGVGSTDQTNRMISDNGDDQYGIMQGNVDPTLVKKVSTDQSLQSRVLKGYTQYVWFLAINTERVKDLNVRKALNYALNKKSYIQAIGGPNVAEAAGTLESPTTTGYQKYDAYPYNVAKAKKLLNGKHPKLVYAYANTETGQKYATNIKSSLEQAGFQIVLKPIDKASFYTEIGRDHNKYDLYKPGWGSDWPSGSTIIPPLFDGRTIQPQGNNNWAYFNNADVNKKIDEISDMAPEKAAAEWAKLDKEIMTKYAPVVPFYYDKEYTLIGSKVGGCVLGNSSGWPELTGVFAK</sequence>
<dbReference type="Proteomes" id="UP000611640">
    <property type="component" value="Chromosome"/>
</dbReference>
<keyword evidence="5" id="KW-1185">Reference proteome</keyword>
<dbReference type="Pfam" id="PF00496">
    <property type="entry name" value="SBP_bac_5"/>
    <property type="match status" value="1"/>
</dbReference>
<feature type="domain" description="Solute-binding protein family 5" evidence="3">
    <location>
        <begin position="111"/>
        <end position="490"/>
    </location>
</feature>
<dbReference type="PANTHER" id="PTHR30290:SF83">
    <property type="entry name" value="ABC TRANSPORTER SUBSTRATE-BINDING PROTEIN"/>
    <property type="match status" value="1"/>
</dbReference>
<dbReference type="PROSITE" id="PS51257">
    <property type="entry name" value="PROKAR_LIPOPROTEIN"/>
    <property type="match status" value="1"/>
</dbReference>
<evidence type="ECO:0000256" key="2">
    <source>
        <dbReference type="SAM" id="SignalP"/>
    </source>
</evidence>
<feature type="compositionally biased region" description="Polar residues" evidence="1">
    <location>
        <begin position="28"/>
        <end position="38"/>
    </location>
</feature>
<dbReference type="InterPro" id="IPR000914">
    <property type="entry name" value="SBP_5_dom"/>
</dbReference>
<proteinExistence type="predicted"/>
<accession>A0A7R7DTQ4</accession>
<evidence type="ECO:0000259" key="3">
    <source>
        <dbReference type="Pfam" id="PF00496"/>
    </source>
</evidence>
<feature type="chain" id="PRO_5038709225" evidence="2">
    <location>
        <begin position="21"/>
        <end position="577"/>
    </location>
</feature>
<evidence type="ECO:0000313" key="5">
    <source>
        <dbReference type="Proteomes" id="UP000611640"/>
    </source>
</evidence>
<dbReference type="Gene3D" id="3.40.190.10">
    <property type="entry name" value="Periplasmic binding protein-like II"/>
    <property type="match status" value="1"/>
</dbReference>
<dbReference type="SUPFAM" id="SSF53850">
    <property type="entry name" value="Periplasmic binding protein-like II"/>
    <property type="match status" value="1"/>
</dbReference>
<dbReference type="KEGG" id="atl:Athai_51650"/>
<dbReference type="CDD" id="cd08506">
    <property type="entry name" value="PBP2_clavulanate_OppA2"/>
    <property type="match status" value="1"/>
</dbReference>
<dbReference type="RefSeq" id="WP_203963837.1">
    <property type="nucleotide sequence ID" value="NZ_AP023355.1"/>
</dbReference>
<dbReference type="InterPro" id="IPR039424">
    <property type="entry name" value="SBP_5"/>
</dbReference>
<protein>
    <submittedName>
        <fullName evidence="4">ABC transporter</fullName>
    </submittedName>
</protein>
<dbReference type="AlphaFoldDB" id="A0A7R7DTQ4"/>
<dbReference type="GO" id="GO:0042597">
    <property type="term" value="C:periplasmic space"/>
    <property type="evidence" value="ECO:0007669"/>
    <property type="project" value="UniProtKB-ARBA"/>
</dbReference>
<evidence type="ECO:0000256" key="1">
    <source>
        <dbReference type="SAM" id="MobiDB-lite"/>
    </source>
</evidence>
<organism evidence="4 5">
    <name type="scientific">Actinocatenispora thailandica</name>
    <dbReference type="NCBI Taxonomy" id="227318"/>
    <lineage>
        <taxon>Bacteria</taxon>
        <taxon>Bacillati</taxon>
        <taxon>Actinomycetota</taxon>
        <taxon>Actinomycetes</taxon>
        <taxon>Micromonosporales</taxon>
        <taxon>Micromonosporaceae</taxon>
        <taxon>Actinocatenispora</taxon>
    </lineage>
</organism>
<keyword evidence="2" id="KW-0732">Signal</keyword>
<dbReference type="PANTHER" id="PTHR30290">
    <property type="entry name" value="PERIPLASMIC BINDING COMPONENT OF ABC TRANSPORTER"/>
    <property type="match status" value="1"/>
</dbReference>
<dbReference type="GO" id="GO:0043190">
    <property type="term" value="C:ATP-binding cassette (ABC) transporter complex"/>
    <property type="evidence" value="ECO:0007669"/>
    <property type="project" value="InterPro"/>
</dbReference>
<dbReference type="GO" id="GO:0015833">
    <property type="term" value="P:peptide transport"/>
    <property type="evidence" value="ECO:0007669"/>
    <property type="project" value="TreeGrafter"/>
</dbReference>
<name>A0A7R7DTQ4_9ACTN</name>
<feature type="region of interest" description="Disordered" evidence="1">
    <location>
        <begin position="28"/>
        <end position="57"/>
    </location>
</feature>
<dbReference type="GO" id="GO:1904680">
    <property type="term" value="F:peptide transmembrane transporter activity"/>
    <property type="evidence" value="ECO:0007669"/>
    <property type="project" value="TreeGrafter"/>
</dbReference>
<dbReference type="EMBL" id="AP023355">
    <property type="protein sequence ID" value="BCJ37662.1"/>
    <property type="molecule type" value="Genomic_DNA"/>
</dbReference>
<evidence type="ECO:0000313" key="4">
    <source>
        <dbReference type="EMBL" id="BCJ37662.1"/>
    </source>
</evidence>
<dbReference type="PIRSF" id="PIRSF002741">
    <property type="entry name" value="MppA"/>
    <property type="match status" value="1"/>
</dbReference>
<gene>
    <name evidence="4" type="ORF">Athai_51650</name>
</gene>
<dbReference type="Gene3D" id="3.10.105.10">
    <property type="entry name" value="Dipeptide-binding Protein, Domain 3"/>
    <property type="match status" value="1"/>
</dbReference>
<dbReference type="InterPro" id="IPR030678">
    <property type="entry name" value="Peptide/Ni-bd"/>
</dbReference>
<reference evidence="4 5" key="1">
    <citation type="submission" date="2020-08" db="EMBL/GenBank/DDBJ databases">
        <title>Whole genome shotgun sequence of Actinocatenispora thailandica NBRC 105041.</title>
        <authorList>
            <person name="Komaki H."/>
            <person name="Tamura T."/>
        </authorList>
    </citation>
    <scope>NUCLEOTIDE SEQUENCE [LARGE SCALE GENOMIC DNA]</scope>
    <source>
        <strain evidence="4 5">NBRC 105041</strain>
    </source>
</reference>
<feature type="signal peptide" evidence="2">
    <location>
        <begin position="1"/>
        <end position="20"/>
    </location>
</feature>